<dbReference type="RefSeq" id="WP_092599623.1">
    <property type="nucleotide sequence ID" value="NZ_FNJR01000003.1"/>
</dbReference>
<evidence type="ECO:0000256" key="3">
    <source>
        <dbReference type="RuleBase" id="RU361153"/>
    </source>
</evidence>
<dbReference type="Gene3D" id="3.20.20.80">
    <property type="entry name" value="Glycosidases"/>
    <property type="match status" value="1"/>
</dbReference>
<dbReference type="EMBL" id="FNJR01000003">
    <property type="protein sequence ID" value="SDP30777.1"/>
    <property type="molecule type" value="Genomic_DNA"/>
</dbReference>
<dbReference type="PANTHER" id="PTHR42754">
    <property type="entry name" value="ENDOGLUCANASE"/>
    <property type="match status" value="1"/>
</dbReference>
<dbReference type="PANTHER" id="PTHR42754:SF1">
    <property type="entry name" value="LIPOPROTEIN"/>
    <property type="match status" value="1"/>
</dbReference>
<sequence>MKRRLRMPAAVLGVLAMAVLLTLSQASFGMAGKATAATGFHVSNGRLLDANGNDFVMRGINHAHTWYPNETDSLADIKATGANTVRVVLSSGDLWNRNDTADVASVVDDCERNELVCVLEVHDTIGYPEKSGAVPLSRAVDYWNSVKSALVGEEDHVIINLGNEPFGNTGYEAWTEDTSNAIQRMRELGFGHTLIADAPNWGQDWTYTMRDNAASVFRADPARNTVFSVHMYGVFDTATKVRNYLNHFVDAGLPIIVGEFGHRHSDGDPAEDAVMATAESLGLGYIGWSWSGNSGGVEYLDMVRDFDPNQLTPWGERIINGPNGIRETSEPASVYCTR</sequence>
<dbReference type="Pfam" id="PF00150">
    <property type="entry name" value="Cellulase"/>
    <property type="match status" value="1"/>
</dbReference>
<organism evidence="6 7">
    <name type="scientific">Actinopolyspora xinjiangensis</name>
    <dbReference type="NCBI Taxonomy" id="405564"/>
    <lineage>
        <taxon>Bacteria</taxon>
        <taxon>Bacillati</taxon>
        <taxon>Actinomycetota</taxon>
        <taxon>Actinomycetes</taxon>
        <taxon>Actinopolysporales</taxon>
        <taxon>Actinopolysporaceae</taxon>
        <taxon>Actinopolyspora</taxon>
    </lineage>
</organism>
<protein>
    <submittedName>
        <fullName evidence="6">Aryl-phospho-beta-D-glucosidase BglC, GH1 family</fullName>
    </submittedName>
</protein>
<dbReference type="STRING" id="405564.SAMN04487905_103148"/>
<dbReference type="PROSITE" id="PS00659">
    <property type="entry name" value="GLYCOSYL_HYDROL_F5"/>
    <property type="match status" value="1"/>
</dbReference>
<reference evidence="7" key="1">
    <citation type="submission" date="2016-10" db="EMBL/GenBank/DDBJ databases">
        <authorList>
            <person name="Varghese N."/>
            <person name="Submissions S."/>
        </authorList>
    </citation>
    <scope>NUCLEOTIDE SEQUENCE [LARGE SCALE GENOMIC DNA]</scope>
    <source>
        <strain evidence="7">DSM 46732</strain>
    </source>
</reference>
<keyword evidence="4" id="KW-0732">Signal</keyword>
<keyword evidence="2 3" id="KW-0326">Glycosidase</keyword>
<evidence type="ECO:0000256" key="1">
    <source>
        <dbReference type="ARBA" id="ARBA00022801"/>
    </source>
</evidence>
<dbReference type="GO" id="GO:0004553">
    <property type="term" value="F:hydrolase activity, hydrolyzing O-glycosyl compounds"/>
    <property type="evidence" value="ECO:0007669"/>
    <property type="project" value="InterPro"/>
</dbReference>
<dbReference type="Proteomes" id="UP000199497">
    <property type="component" value="Unassembled WGS sequence"/>
</dbReference>
<dbReference type="GO" id="GO:0000272">
    <property type="term" value="P:polysaccharide catabolic process"/>
    <property type="evidence" value="ECO:0007669"/>
    <property type="project" value="InterPro"/>
</dbReference>
<proteinExistence type="inferred from homology"/>
<dbReference type="InterPro" id="IPR017853">
    <property type="entry name" value="GH"/>
</dbReference>
<feature type="domain" description="Glycoside hydrolase family 5" evidence="5">
    <location>
        <begin position="48"/>
        <end position="294"/>
    </location>
</feature>
<evidence type="ECO:0000256" key="4">
    <source>
        <dbReference type="SAM" id="SignalP"/>
    </source>
</evidence>
<evidence type="ECO:0000313" key="7">
    <source>
        <dbReference type="Proteomes" id="UP000199497"/>
    </source>
</evidence>
<evidence type="ECO:0000313" key="6">
    <source>
        <dbReference type="EMBL" id="SDP30777.1"/>
    </source>
</evidence>
<keyword evidence="1 3" id="KW-0378">Hydrolase</keyword>
<dbReference type="SUPFAM" id="SSF51445">
    <property type="entry name" value="(Trans)glycosidases"/>
    <property type="match status" value="1"/>
</dbReference>
<name>A0A1H0RMV1_9ACTN</name>
<comment type="similarity">
    <text evidence="3">Belongs to the glycosyl hydrolase 5 (cellulase A) family.</text>
</comment>
<feature type="chain" id="PRO_5011586678" evidence="4">
    <location>
        <begin position="37"/>
        <end position="338"/>
    </location>
</feature>
<keyword evidence="7" id="KW-1185">Reference proteome</keyword>
<dbReference type="InterPro" id="IPR018087">
    <property type="entry name" value="Glyco_hydro_5_CS"/>
</dbReference>
<gene>
    <name evidence="6" type="ORF">SAMN04487905_103148</name>
</gene>
<dbReference type="OrthoDB" id="9801198at2"/>
<accession>A0A1H0RMV1</accession>
<feature type="signal peptide" evidence="4">
    <location>
        <begin position="1"/>
        <end position="36"/>
    </location>
</feature>
<evidence type="ECO:0000259" key="5">
    <source>
        <dbReference type="Pfam" id="PF00150"/>
    </source>
</evidence>
<dbReference type="InterPro" id="IPR001547">
    <property type="entry name" value="Glyco_hydro_5"/>
</dbReference>
<evidence type="ECO:0000256" key="2">
    <source>
        <dbReference type="ARBA" id="ARBA00023295"/>
    </source>
</evidence>
<dbReference type="AlphaFoldDB" id="A0A1H0RMV1"/>